<evidence type="ECO:0000256" key="4">
    <source>
        <dbReference type="ARBA" id="ARBA00023242"/>
    </source>
</evidence>
<comment type="caution">
    <text evidence="7">The sequence shown here is derived from an EMBL/GenBank/DDBJ whole genome shotgun (WGS) entry which is preliminary data.</text>
</comment>
<keyword evidence="1" id="KW-0805">Transcription regulation</keyword>
<gene>
    <name evidence="7" type="ORF">BJX67DRAFT_20890</name>
</gene>
<keyword evidence="8" id="KW-1185">Reference proteome</keyword>
<keyword evidence="2" id="KW-0238">DNA-binding</keyword>
<name>A0ABR4M8C8_9EURO</name>
<dbReference type="InterPro" id="IPR036864">
    <property type="entry name" value="Zn2-C6_fun-type_DNA-bd_sf"/>
</dbReference>
<feature type="domain" description="Zn(2)-C6 fungal-type" evidence="6">
    <location>
        <begin position="10"/>
        <end position="39"/>
    </location>
</feature>
<dbReference type="RefSeq" id="XP_070891822.1">
    <property type="nucleotide sequence ID" value="XM_071025546.1"/>
</dbReference>
<dbReference type="GeneID" id="98140618"/>
<evidence type="ECO:0000256" key="1">
    <source>
        <dbReference type="ARBA" id="ARBA00023015"/>
    </source>
</evidence>
<evidence type="ECO:0000256" key="3">
    <source>
        <dbReference type="ARBA" id="ARBA00023163"/>
    </source>
</evidence>
<dbReference type="PANTHER" id="PTHR38791:SF5">
    <property type="entry name" value="TRANSCRIPTION FACTOR DBAG-RELATED"/>
    <property type="match status" value="1"/>
</dbReference>
<accession>A0ABR4M8C8</accession>
<evidence type="ECO:0000256" key="2">
    <source>
        <dbReference type="ARBA" id="ARBA00023125"/>
    </source>
</evidence>
<reference evidence="7 8" key="1">
    <citation type="submission" date="2024-07" db="EMBL/GenBank/DDBJ databases">
        <title>Section-level genome sequencing and comparative genomics of Aspergillus sections Usti and Cavernicolus.</title>
        <authorList>
            <consortium name="Lawrence Berkeley National Laboratory"/>
            <person name="Nybo J.L."/>
            <person name="Vesth T.C."/>
            <person name="Theobald S."/>
            <person name="Frisvad J.C."/>
            <person name="Larsen T.O."/>
            <person name="Kjaerboelling I."/>
            <person name="Rothschild-Mancinelli K."/>
            <person name="Lyhne E.K."/>
            <person name="Kogle M.E."/>
            <person name="Barry K."/>
            <person name="Clum A."/>
            <person name="Na H."/>
            <person name="Ledsgaard L."/>
            <person name="Lin J."/>
            <person name="Lipzen A."/>
            <person name="Kuo A."/>
            <person name="Riley R."/>
            <person name="Mondo S."/>
            <person name="Labutti K."/>
            <person name="Haridas S."/>
            <person name="Pangalinan J."/>
            <person name="Salamov A.A."/>
            <person name="Simmons B.A."/>
            <person name="Magnuson J.K."/>
            <person name="Chen J."/>
            <person name="Drula E."/>
            <person name="Henrissat B."/>
            <person name="Wiebenga A."/>
            <person name="Lubbers R.J."/>
            <person name="Gomes A.C."/>
            <person name="Macurrencykelacurrency M.R."/>
            <person name="Stajich J."/>
            <person name="Grigoriev I.V."/>
            <person name="Mortensen U.H."/>
            <person name="De Vries R.P."/>
            <person name="Baker S.E."/>
            <person name="Andersen M.R."/>
        </authorList>
    </citation>
    <scope>NUCLEOTIDE SEQUENCE [LARGE SCALE GENOMIC DNA]</scope>
    <source>
        <strain evidence="7 8">CBS 449.75</strain>
    </source>
</reference>
<evidence type="ECO:0000259" key="6">
    <source>
        <dbReference type="PROSITE" id="PS50048"/>
    </source>
</evidence>
<keyword evidence="4" id="KW-0539">Nucleus</keyword>
<dbReference type="Pfam" id="PF00172">
    <property type="entry name" value="Zn_clus"/>
    <property type="match status" value="1"/>
</dbReference>
<dbReference type="EMBL" id="JBFXLQ010000001">
    <property type="protein sequence ID" value="KAL2872844.1"/>
    <property type="molecule type" value="Genomic_DNA"/>
</dbReference>
<dbReference type="SUPFAM" id="SSF57701">
    <property type="entry name" value="Zn2/Cys6 DNA-binding domain"/>
    <property type="match status" value="1"/>
</dbReference>
<dbReference type="Pfam" id="PF11951">
    <property type="entry name" value="Fungal_trans_2"/>
    <property type="match status" value="1"/>
</dbReference>
<protein>
    <recommendedName>
        <fullName evidence="6">Zn(2)-C6 fungal-type domain-containing protein</fullName>
    </recommendedName>
</protein>
<dbReference type="Gene3D" id="4.10.240.10">
    <property type="entry name" value="Zn(2)-C6 fungal-type DNA-binding domain"/>
    <property type="match status" value="1"/>
</dbReference>
<dbReference type="PROSITE" id="PS00463">
    <property type="entry name" value="ZN2_CY6_FUNGAL_1"/>
    <property type="match status" value="1"/>
</dbReference>
<sequence length="508" mass="55588">MVHRGKLSAACKPCRSRRLKCDQQKPSCSQCIRAKRECSGYRDVGAIRVHNQTEEVKRKVSSCAPSPSPPSPPPLSQRRRVDEYGALVRQQPSLPINDQGTAFVIARYLTRDGPSEARGPVGLFLPHVSNTPSGRAVMASLNAVGLAALSNIYMSPKLGVSARQEYITALAETNAALGDPIQATSDASVIAVIFLSMYEIMTCNGPPLMDKFLNHVEGCTKLLELRGTDQLKTSVGLGLFSQFRMTILLGNLWLKRPTPSFLIDLSKESLACCGEKSRMGDELFFHLARVGDLCAGLRNGAVIDPVKVVKEALKLDAELSSWAMEVEPERRYTVVDFPESTNAVNAYASFRLIYGSQYHVYPDTIVSSCWNDYRLSRLILLELICVLCDHLARKDGPTGAEYRQTVARSTTLSRQLCEDICASVPYHLGATQTSPAEDLSSSRTGGVLRLIWPLFIAADCAGASPEMVEWISQCLFRIGHGVGIQQALVMSGSLRAGLHLTWLPELGK</sequence>
<dbReference type="PROSITE" id="PS50048">
    <property type="entry name" value="ZN2_CY6_FUNGAL_2"/>
    <property type="match status" value="1"/>
</dbReference>
<keyword evidence="3" id="KW-0804">Transcription</keyword>
<dbReference type="InterPro" id="IPR053175">
    <property type="entry name" value="DHMBA_Reg_Transcription_Factor"/>
</dbReference>
<feature type="compositionally biased region" description="Pro residues" evidence="5">
    <location>
        <begin position="66"/>
        <end position="75"/>
    </location>
</feature>
<proteinExistence type="predicted"/>
<evidence type="ECO:0000313" key="7">
    <source>
        <dbReference type="EMBL" id="KAL2872844.1"/>
    </source>
</evidence>
<dbReference type="Proteomes" id="UP001610432">
    <property type="component" value="Unassembled WGS sequence"/>
</dbReference>
<dbReference type="SMART" id="SM00066">
    <property type="entry name" value="GAL4"/>
    <property type="match status" value="1"/>
</dbReference>
<dbReference type="InterPro" id="IPR001138">
    <property type="entry name" value="Zn2Cys6_DnaBD"/>
</dbReference>
<dbReference type="CDD" id="cd00067">
    <property type="entry name" value="GAL4"/>
    <property type="match status" value="1"/>
</dbReference>
<evidence type="ECO:0000313" key="8">
    <source>
        <dbReference type="Proteomes" id="UP001610432"/>
    </source>
</evidence>
<dbReference type="PANTHER" id="PTHR38791">
    <property type="entry name" value="ZN(II)2CYS6 TRANSCRIPTION FACTOR (EUROFUNG)-RELATED-RELATED"/>
    <property type="match status" value="1"/>
</dbReference>
<evidence type="ECO:0000256" key="5">
    <source>
        <dbReference type="SAM" id="MobiDB-lite"/>
    </source>
</evidence>
<organism evidence="7 8">
    <name type="scientific">Aspergillus lucknowensis</name>
    <dbReference type="NCBI Taxonomy" id="176173"/>
    <lineage>
        <taxon>Eukaryota</taxon>
        <taxon>Fungi</taxon>
        <taxon>Dikarya</taxon>
        <taxon>Ascomycota</taxon>
        <taxon>Pezizomycotina</taxon>
        <taxon>Eurotiomycetes</taxon>
        <taxon>Eurotiomycetidae</taxon>
        <taxon>Eurotiales</taxon>
        <taxon>Aspergillaceae</taxon>
        <taxon>Aspergillus</taxon>
        <taxon>Aspergillus subgen. Nidulantes</taxon>
    </lineage>
</organism>
<feature type="region of interest" description="Disordered" evidence="5">
    <location>
        <begin position="58"/>
        <end position="78"/>
    </location>
</feature>
<dbReference type="InterPro" id="IPR021858">
    <property type="entry name" value="Fun_TF"/>
</dbReference>